<feature type="transmembrane region" description="Helical" evidence="1">
    <location>
        <begin position="34"/>
        <end position="59"/>
    </location>
</feature>
<reference evidence="2" key="1">
    <citation type="journal article" date="2021" name="Proc. Natl. Acad. Sci. U.S.A.">
        <title>A Catalog of Tens of Thousands of Viruses from Human Metagenomes Reveals Hidden Associations with Chronic Diseases.</title>
        <authorList>
            <person name="Tisza M.J."/>
            <person name="Buck C.B."/>
        </authorList>
    </citation>
    <scope>NUCLEOTIDE SEQUENCE</scope>
    <source>
        <strain evidence="2">CtuQh21</strain>
    </source>
</reference>
<keyword evidence="1" id="KW-0812">Transmembrane</keyword>
<evidence type="ECO:0000313" key="2">
    <source>
        <dbReference type="EMBL" id="DAE05555.1"/>
    </source>
</evidence>
<accession>A0A8S5PGI8</accession>
<organism evidence="2">
    <name type="scientific">Podoviridae sp. ctuQh21</name>
    <dbReference type="NCBI Taxonomy" id="2825284"/>
    <lineage>
        <taxon>Viruses</taxon>
        <taxon>Duplodnaviria</taxon>
        <taxon>Heunggongvirae</taxon>
        <taxon>Uroviricota</taxon>
        <taxon>Caudoviricetes</taxon>
    </lineage>
</organism>
<keyword evidence="1" id="KW-1133">Transmembrane helix</keyword>
<protein>
    <submittedName>
        <fullName evidence="2">Uncharacterized protein</fullName>
    </submittedName>
</protein>
<evidence type="ECO:0000256" key="1">
    <source>
        <dbReference type="SAM" id="Phobius"/>
    </source>
</evidence>
<name>A0A8S5PGI8_9CAUD</name>
<keyword evidence="1" id="KW-0472">Membrane</keyword>
<sequence length="62" mass="7199">MNSRSDIFGSEMSIQDKLRESLSEVAYNPRKLSLIFWLFRLQLCLAVFLLVSSVLLALYRLC</sequence>
<dbReference type="EMBL" id="BK015412">
    <property type="protein sequence ID" value="DAE05555.1"/>
    <property type="molecule type" value="Genomic_DNA"/>
</dbReference>
<proteinExistence type="predicted"/>